<dbReference type="InterPro" id="IPR008936">
    <property type="entry name" value="Rho_GTPase_activation_prot"/>
</dbReference>
<dbReference type="SUPFAM" id="SSF48350">
    <property type="entry name" value="GTPase activation domain, GAP"/>
    <property type="match status" value="1"/>
</dbReference>
<evidence type="ECO:0000313" key="3">
    <source>
        <dbReference type="Proteomes" id="UP001150062"/>
    </source>
</evidence>
<name>A0ABQ8XTJ3_9EUKA</name>
<dbReference type="Proteomes" id="UP001150062">
    <property type="component" value="Unassembled WGS sequence"/>
</dbReference>
<reference evidence="2" key="1">
    <citation type="submission" date="2022-08" db="EMBL/GenBank/DDBJ databases">
        <title>Novel sulfate-reducing endosymbionts in the free-living metamonad Anaeramoeba.</title>
        <authorList>
            <person name="Jerlstrom-Hultqvist J."/>
            <person name="Cepicka I."/>
            <person name="Gallot-Lavallee L."/>
            <person name="Salas-Leiva D."/>
            <person name="Curtis B.A."/>
            <person name="Zahonova K."/>
            <person name="Pipaliya S."/>
            <person name="Dacks J."/>
            <person name="Roger A.J."/>
        </authorList>
    </citation>
    <scope>NUCLEOTIDE SEQUENCE</scope>
    <source>
        <strain evidence="2">Schooner1</strain>
    </source>
</reference>
<dbReference type="Gene3D" id="1.10.506.10">
    <property type="entry name" value="GTPase Activation - p120gap, domain 1"/>
    <property type="match status" value="1"/>
</dbReference>
<evidence type="ECO:0000313" key="2">
    <source>
        <dbReference type="EMBL" id="KAJ6235876.1"/>
    </source>
</evidence>
<gene>
    <name evidence="2" type="ORF">M0813_28438</name>
</gene>
<organism evidence="2 3">
    <name type="scientific">Anaeramoeba flamelloides</name>
    <dbReference type="NCBI Taxonomy" id="1746091"/>
    <lineage>
        <taxon>Eukaryota</taxon>
        <taxon>Metamonada</taxon>
        <taxon>Anaeramoebidae</taxon>
        <taxon>Anaeramoeba</taxon>
    </lineage>
</organism>
<proteinExistence type="predicted"/>
<sequence length="228" mass="26712">MSQRSSLVKEIQQLQENLKQEQTCVEAEQNAVQLIKLKIEKLIKQLQTIEVENLILNHRMETLTVTKMEKSMKQNIDLMRGKVEFYPTLGCPLSTVQKNRYRRLLLLIRDNPEVIVESIHNVVGLRKEEIDCITHSALFSVYANMCNDEEENKFLLLLKDCIELEFKNSNLQSDQFIAQNKILARLLSAYTKSSSSYRFLVHSMRDVVLEVIQDNELDLVCFEFLFFY</sequence>
<protein>
    <submittedName>
        <fullName evidence="2">Ras gtpase-activating protein with iq motif</fullName>
    </submittedName>
</protein>
<accession>A0ABQ8XTJ3</accession>
<evidence type="ECO:0000256" key="1">
    <source>
        <dbReference type="SAM" id="Coils"/>
    </source>
</evidence>
<feature type="coiled-coil region" evidence="1">
    <location>
        <begin position="4"/>
        <end position="52"/>
    </location>
</feature>
<keyword evidence="1" id="KW-0175">Coiled coil</keyword>
<comment type="caution">
    <text evidence="2">The sequence shown here is derived from an EMBL/GenBank/DDBJ whole genome shotgun (WGS) entry which is preliminary data.</text>
</comment>
<keyword evidence="3" id="KW-1185">Reference proteome</keyword>
<dbReference type="EMBL" id="JAOAOG010000254">
    <property type="protein sequence ID" value="KAJ6235876.1"/>
    <property type="molecule type" value="Genomic_DNA"/>
</dbReference>